<reference evidence="3" key="1">
    <citation type="submission" date="2014-03" db="EMBL/GenBank/DDBJ databases">
        <authorList>
            <person name="Aksoy S."/>
            <person name="Warren W."/>
            <person name="Wilson R.K."/>
        </authorList>
    </citation>
    <scope>NUCLEOTIDE SEQUENCE [LARGE SCALE GENOMIC DNA]</scope>
    <source>
        <strain evidence="3">IAEA</strain>
    </source>
</reference>
<organism evidence="2 3">
    <name type="scientific">Glossina pallidipes</name>
    <name type="common">Tsetse fly</name>
    <dbReference type="NCBI Taxonomy" id="7398"/>
    <lineage>
        <taxon>Eukaryota</taxon>
        <taxon>Metazoa</taxon>
        <taxon>Ecdysozoa</taxon>
        <taxon>Arthropoda</taxon>
        <taxon>Hexapoda</taxon>
        <taxon>Insecta</taxon>
        <taxon>Pterygota</taxon>
        <taxon>Neoptera</taxon>
        <taxon>Endopterygota</taxon>
        <taxon>Diptera</taxon>
        <taxon>Brachycera</taxon>
        <taxon>Muscomorpha</taxon>
        <taxon>Hippoboscoidea</taxon>
        <taxon>Glossinidae</taxon>
        <taxon>Glossina</taxon>
    </lineage>
</organism>
<dbReference type="Proteomes" id="UP000092445">
    <property type="component" value="Unassembled WGS sequence"/>
</dbReference>
<evidence type="ECO:0000256" key="1">
    <source>
        <dbReference type="SAM" id="Phobius"/>
    </source>
</evidence>
<keyword evidence="3" id="KW-1185">Reference proteome</keyword>
<keyword evidence="1" id="KW-1133">Transmembrane helix</keyword>
<proteinExistence type="predicted"/>
<evidence type="ECO:0000313" key="2">
    <source>
        <dbReference type="EnsemblMetazoa" id="GPAI044981-PA"/>
    </source>
</evidence>
<dbReference type="AlphaFoldDB" id="A0A1B0AGH7"/>
<feature type="transmembrane region" description="Helical" evidence="1">
    <location>
        <begin position="12"/>
        <end position="30"/>
    </location>
</feature>
<dbReference type="EnsemblMetazoa" id="GPAI044981-RA">
    <property type="protein sequence ID" value="GPAI044981-PA"/>
    <property type="gene ID" value="GPAI044981"/>
</dbReference>
<keyword evidence="1" id="KW-0812">Transmembrane</keyword>
<dbReference type="VEuPathDB" id="VectorBase:GPAI044981"/>
<name>A0A1B0AGH7_GLOPL</name>
<feature type="transmembrane region" description="Helical" evidence="1">
    <location>
        <begin position="77"/>
        <end position="98"/>
    </location>
</feature>
<sequence>MHIILNWIEKCMGFGCLLTKLLITFIKINVIAKICYQNLLDNENNNGSNRWCLTCNRNIGFVAVMSVFQYLELVKVTVMFMFWTDLAISGCVYHWYLYRNLLNIVAARSAGSWSMDADKLSGK</sequence>
<accession>A0A1B0AGH7</accession>
<keyword evidence="1" id="KW-0472">Membrane</keyword>
<protein>
    <submittedName>
        <fullName evidence="2">Uncharacterized protein</fullName>
    </submittedName>
</protein>
<evidence type="ECO:0000313" key="3">
    <source>
        <dbReference type="Proteomes" id="UP000092445"/>
    </source>
</evidence>
<reference evidence="2" key="2">
    <citation type="submission" date="2020-05" db="UniProtKB">
        <authorList>
            <consortium name="EnsemblMetazoa"/>
        </authorList>
    </citation>
    <scope>IDENTIFICATION</scope>
    <source>
        <strain evidence="2">IAEA</strain>
    </source>
</reference>